<evidence type="ECO:0000313" key="2">
    <source>
        <dbReference type="EMBL" id="MFD2523011.1"/>
    </source>
</evidence>
<dbReference type="RefSeq" id="WP_340240131.1">
    <property type="nucleotide sequence ID" value="NZ_JBBEWC010000018.1"/>
</dbReference>
<organism evidence="2 3">
    <name type="scientific">Emticicia soli</name>
    <dbReference type="NCBI Taxonomy" id="2027878"/>
    <lineage>
        <taxon>Bacteria</taxon>
        <taxon>Pseudomonadati</taxon>
        <taxon>Bacteroidota</taxon>
        <taxon>Cytophagia</taxon>
        <taxon>Cytophagales</taxon>
        <taxon>Leadbetterellaceae</taxon>
        <taxon>Emticicia</taxon>
    </lineage>
</organism>
<name>A0ABW5JE17_9BACT</name>
<comment type="caution">
    <text evidence="2">The sequence shown here is derived from an EMBL/GenBank/DDBJ whole genome shotgun (WGS) entry which is preliminary data.</text>
</comment>
<sequence>MALKSTFKQADIRKMLDASARQVRTGILHSLNKLGEESVKIARDNANRNDATGRLANSIGYLIVADGQVIAQEFNRSLKSPTNTTSPTEQNATDTDNDAEAGEQFARTLAAKYPKGYALIVVSGSAYAVQAESMSEDILTSAEMYVGGELSDLLSEL</sequence>
<accession>A0ABW5JE17</accession>
<protein>
    <submittedName>
        <fullName evidence="2">Uncharacterized protein</fullName>
    </submittedName>
</protein>
<gene>
    <name evidence="2" type="ORF">ACFSR2_19095</name>
</gene>
<dbReference type="Proteomes" id="UP001597510">
    <property type="component" value="Unassembled WGS sequence"/>
</dbReference>
<keyword evidence="3" id="KW-1185">Reference proteome</keyword>
<evidence type="ECO:0000313" key="3">
    <source>
        <dbReference type="Proteomes" id="UP001597510"/>
    </source>
</evidence>
<reference evidence="3" key="1">
    <citation type="journal article" date="2019" name="Int. J. Syst. Evol. Microbiol.">
        <title>The Global Catalogue of Microorganisms (GCM) 10K type strain sequencing project: providing services to taxonomists for standard genome sequencing and annotation.</title>
        <authorList>
            <consortium name="The Broad Institute Genomics Platform"/>
            <consortium name="The Broad Institute Genome Sequencing Center for Infectious Disease"/>
            <person name="Wu L."/>
            <person name="Ma J."/>
        </authorList>
    </citation>
    <scope>NUCLEOTIDE SEQUENCE [LARGE SCALE GENOMIC DNA]</scope>
    <source>
        <strain evidence="3">KCTC 52344</strain>
    </source>
</reference>
<feature type="compositionally biased region" description="Polar residues" evidence="1">
    <location>
        <begin position="76"/>
        <end position="94"/>
    </location>
</feature>
<proteinExistence type="predicted"/>
<evidence type="ECO:0000256" key="1">
    <source>
        <dbReference type="SAM" id="MobiDB-lite"/>
    </source>
</evidence>
<dbReference type="EMBL" id="JBHULC010000027">
    <property type="protein sequence ID" value="MFD2523011.1"/>
    <property type="molecule type" value="Genomic_DNA"/>
</dbReference>
<feature type="region of interest" description="Disordered" evidence="1">
    <location>
        <begin position="76"/>
        <end position="97"/>
    </location>
</feature>